<evidence type="ECO:0000313" key="4">
    <source>
        <dbReference type="Proteomes" id="UP001055439"/>
    </source>
</evidence>
<evidence type="ECO:0000256" key="1">
    <source>
        <dbReference type="SAM" id="Coils"/>
    </source>
</evidence>
<dbReference type="AlphaFoldDB" id="A0A9E7GY90"/>
<feature type="region of interest" description="Disordered" evidence="2">
    <location>
        <begin position="46"/>
        <end position="70"/>
    </location>
</feature>
<sequence length="475" mass="53175">MGPAIDGGTTTATPPSFSASLARALSCSLLPHLSLVKVRLRSMVESSRRHGKGSQSPTSGASSDAPPLERETGKMRIVDFLHEPHEGDDVMGDLRSPQRGIDSSGSPPRKFLPRWRLFPFRKPSLCSRGGEAGPGSGHPVPSPHRKMKGRERAAEQKEDAKEKSKLAEGIDGRDCVRSLHPPADAKMRRNITAASEPKVTLGKRIRPRKPEEVSFHLGMGIGMAVALSGWSAEFNKMTELRVQMEMLLKEIKEEIPKKDTGFGIIRSNHNFVSSSSDCSRYVSEYNPISFQNHRADFCTEEAKSAMESDRRSNYELDNENRSMDRLEAELAFELEQLQLSLGGNDSMKLPEQEGMELAHEEAGTSERHEPSDENHNVHCGVPASELERRLYELVCSRQEERIAELESALEFTRKRLVEKEIKVSRWKDTGMLASPSLQHEELLSVNLYDSEREIVKPSHRWLIWSGTEEEQGDLA</sequence>
<dbReference type="InterPro" id="IPR040348">
    <property type="entry name" value="POLAR-like"/>
</dbReference>
<feature type="compositionally biased region" description="Basic and acidic residues" evidence="2">
    <location>
        <begin position="150"/>
        <end position="169"/>
    </location>
</feature>
<accession>A0A9E7GY90</accession>
<dbReference type="OrthoDB" id="1916242at2759"/>
<protein>
    <recommendedName>
        <fullName evidence="5">Protein POLAR LOCALIZATION DURING ASYMMETRIC DIVISION AND REDISTRIBUTION</fullName>
    </recommendedName>
</protein>
<organism evidence="3 4">
    <name type="scientific">Musa troglodytarum</name>
    <name type="common">fe'i banana</name>
    <dbReference type="NCBI Taxonomy" id="320322"/>
    <lineage>
        <taxon>Eukaryota</taxon>
        <taxon>Viridiplantae</taxon>
        <taxon>Streptophyta</taxon>
        <taxon>Embryophyta</taxon>
        <taxon>Tracheophyta</taxon>
        <taxon>Spermatophyta</taxon>
        <taxon>Magnoliopsida</taxon>
        <taxon>Liliopsida</taxon>
        <taxon>Zingiberales</taxon>
        <taxon>Musaceae</taxon>
        <taxon>Musa</taxon>
    </lineage>
</organism>
<proteinExistence type="predicted"/>
<dbReference type="PANTHER" id="PTHR33476:SF22">
    <property type="entry name" value="PROTEIN POLAR LOCALIZATION DURING ASYMMETRIC DIVISION AND REDISTRIBUTION"/>
    <property type="match status" value="1"/>
</dbReference>
<name>A0A9E7GY90_9LILI</name>
<keyword evidence="4" id="KW-1185">Reference proteome</keyword>
<evidence type="ECO:0000313" key="3">
    <source>
        <dbReference type="EMBL" id="URE23461.1"/>
    </source>
</evidence>
<dbReference type="Proteomes" id="UP001055439">
    <property type="component" value="Chromosome 8"/>
</dbReference>
<gene>
    <name evidence="3" type="ORF">MUK42_08058</name>
</gene>
<dbReference type="PANTHER" id="PTHR33476">
    <property type="entry name" value="EMB|CAB62613.1"/>
    <property type="match status" value="1"/>
</dbReference>
<feature type="region of interest" description="Disordered" evidence="2">
    <location>
        <begin position="127"/>
        <end position="169"/>
    </location>
</feature>
<reference evidence="3" key="1">
    <citation type="submission" date="2022-05" db="EMBL/GenBank/DDBJ databases">
        <title>The Musa troglodytarum L. genome provides insights into the mechanism of non-climacteric behaviour and enrichment of carotenoids.</title>
        <authorList>
            <person name="Wang J."/>
        </authorList>
    </citation>
    <scope>NUCLEOTIDE SEQUENCE</scope>
    <source>
        <tissue evidence="3">Leaf</tissue>
    </source>
</reference>
<feature type="region of interest" description="Disordered" evidence="2">
    <location>
        <begin position="85"/>
        <end position="112"/>
    </location>
</feature>
<keyword evidence="1" id="KW-0175">Coiled coil</keyword>
<dbReference type="EMBL" id="CP097510">
    <property type="protein sequence ID" value="URE23461.1"/>
    <property type="molecule type" value="Genomic_DNA"/>
</dbReference>
<dbReference type="GO" id="GO:0008356">
    <property type="term" value="P:asymmetric cell division"/>
    <property type="evidence" value="ECO:0007669"/>
    <property type="project" value="InterPro"/>
</dbReference>
<evidence type="ECO:0000256" key="2">
    <source>
        <dbReference type="SAM" id="MobiDB-lite"/>
    </source>
</evidence>
<feature type="coiled-coil region" evidence="1">
    <location>
        <begin position="395"/>
        <end position="422"/>
    </location>
</feature>
<evidence type="ECO:0008006" key="5">
    <source>
        <dbReference type="Google" id="ProtNLM"/>
    </source>
</evidence>
<feature type="compositionally biased region" description="Polar residues" evidence="2">
    <location>
        <begin position="53"/>
        <end position="62"/>
    </location>
</feature>